<dbReference type="GO" id="GO:0071468">
    <property type="term" value="P:cellular response to acidic pH"/>
    <property type="evidence" value="ECO:0007669"/>
    <property type="project" value="InterPro"/>
</dbReference>
<protein>
    <submittedName>
        <fullName evidence="1">Biofilm development regulator YmgB/AriR family protein</fullName>
    </submittedName>
</protein>
<reference evidence="1" key="1">
    <citation type="submission" date="2024-07" db="EMBL/GenBank/DDBJ databases">
        <authorList>
            <person name="Biller S.J."/>
        </authorList>
    </citation>
    <scope>NUCLEOTIDE SEQUENCE</scope>
    <source>
        <strain evidence="1">WC2420</strain>
    </source>
</reference>
<dbReference type="RefSeq" id="WP_369790150.1">
    <property type="nucleotide sequence ID" value="NZ_CP165628.1"/>
</dbReference>
<organism evidence="1">
    <name type="scientific">Rouxiella sp. WC2420</name>
    <dbReference type="NCBI Taxonomy" id="3234145"/>
    <lineage>
        <taxon>Bacteria</taxon>
        <taxon>Pseudomonadati</taxon>
        <taxon>Pseudomonadota</taxon>
        <taxon>Gammaproteobacteria</taxon>
        <taxon>Enterobacterales</taxon>
        <taxon>Yersiniaceae</taxon>
        <taxon>Rouxiella</taxon>
    </lineage>
</organism>
<dbReference type="AlphaFoldDB" id="A0AB39VW60"/>
<dbReference type="EMBL" id="CP165628">
    <property type="protein sequence ID" value="XDU73854.1"/>
    <property type="molecule type" value="Genomic_DNA"/>
</dbReference>
<evidence type="ECO:0000313" key="1">
    <source>
        <dbReference type="EMBL" id="XDU73854.1"/>
    </source>
</evidence>
<proteinExistence type="predicted"/>
<name>A0AB39VW60_9GAMM</name>
<gene>
    <name evidence="1" type="ORF">AB3G37_07185</name>
</gene>
<dbReference type="Gene3D" id="1.20.5.5260">
    <property type="match status" value="1"/>
</dbReference>
<sequence length="84" mass="9293">MQQLSDETEIFEYFASAGDLYASETELLGAVIRNITAEQGSITKKAIILRLIALMEHTTAAVQRDVLRKTLELVVSLTPDDPDL</sequence>
<dbReference type="Pfam" id="PF10798">
    <property type="entry name" value="YmgB"/>
    <property type="match status" value="1"/>
</dbReference>
<dbReference type="InterPro" id="IPR024753">
    <property type="entry name" value="AriR"/>
</dbReference>
<accession>A0AB39VW60</accession>